<dbReference type="STRING" id="321763.SAMN04488692_10396"/>
<feature type="binding site" evidence="7">
    <location>
        <position position="131"/>
    </location>
    <ligand>
        <name>[2Fe-2S] cluster</name>
        <dbReference type="ChEBI" id="CHEBI:190135"/>
    </ligand>
</feature>
<dbReference type="PANTHER" id="PTHR43342">
    <property type="entry name" value="NADH-QUINONE OXIDOREDUCTASE, E SUBUNIT"/>
    <property type="match status" value="1"/>
</dbReference>
<protein>
    <submittedName>
        <fullName evidence="8">NADH-quinone oxidoreductase subunit E</fullName>
    </submittedName>
</protein>
<dbReference type="CDD" id="cd03064">
    <property type="entry name" value="TRX_Fd_NuoE"/>
    <property type="match status" value="1"/>
</dbReference>
<dbReference type="Pfam" id="PF01257">
    <property type="entry name" value="2Fe-2S_thioredx"/>
    <property type="match status" value="1"/>
</dbReference>
<dbReference type="PIRSF" id="PIRSF000216">
    <property type="entry name" value="NADH_DH_24kDa"/>
    <property type="match status" value="1"/>
</dbReference>
<name>A0A1G9IYZ4_9FIRM</name>
<evidence type="ECO:0000256" key="7">
    <source>
        <dbReference type="PIRSR" id="PIRSR000216-1"/>
    </source>
</evidence>
<dbReference type="InterPro" id="IPR036249">
    <property type="entry name" value="Thioredoxin-like_sf"/>
</dbReference>
<sequence>MSANEEINWHRVEPELEEIVKRNDAQQEALIEIMHETQSLIGHIPERAQERIARGLEISPSRVKSVISFYTYFTDQPRGQFEVSICKGTACYVKGAEEIIDRISEEYEIAPGETTEDGLVSLEVVRCLGACGLAPVMTVNGNAHGMLNPEKAVSIIDRYCKKAELEEV</sequence>
<dbReference type="InterPro" id="IPR028431">
    <property type="entry name" value="NADP_DH_HndA-like"/>
</dbReference>
<reference evidence="8 9" key="1">
    <citation type="submission" date="2016-10" db="EMBL/GenBank/DDBJ databases">
        <authorList>
            <person name="de Groot N.N."/>
        </authorList>
    </citation>
    <scope>NUCLEOTIDE SEQUENCE [LARGE SCALE GENOMIC DNA]</scope>
    <source>
        <strain evidence="8 9">SLAS-1</strain>
    </source>
</reference>
<feature type="binding site" evidence="7">
    <location>
        <position position="91"/>
    </location>
    <ligand>
        <name>[2Fe-2S] cluster</name>
        <dbReference type="ChEBI" id="CHEBI:190135"/>
    </ligand>
</feature>
<dbReference type="GO" id="GO:0046872">
    <property type="term" value="F:metal ion binding"/>
    <property type="evidence" value="ECO:0007669"/>
    <property type="project" value="UniProtKB-KW"/>
</dbReference>
<comment type="similarity">
    <text evidence="1">Belongs to the complex I 24 kDa subunit family.</text>
</comment>
<evidence type="ECO:0000256" key="2">
    <source>
        <dbReference type="ARBA" id="ARBA00022714"/>
    </source>
</evidence>
<evidence type="ECO:0000256" key="6">
    <source>
        <dbReference type="ARBA" id="ARBA00034078"/>
    </source>
</evidence>
<evidence type="ECO:0000256" key="5">
    <source>
        <dbReference type="ARBA" id="ARBA00023014"/>
    </source>
</evidence>
<dbReference type="InterPro" id="IPR002023">
    <property type="entry name" value="NuoE-like"/>
</dbReference>
<dbReference type="PROSITE" id="PS01099">
    <property type="entry name" value="COMPLEX1_24K"/>
    <property type="match status" value="1"/>
</dbReference>
<evidence type="ECO:0000256" key="3">
    <source>
        <dbReference type="ARBA" id="ARBA00022723"/>
    </source>
</evidence>
<keyword evidence="2 7" id="KW-0001">2Fe-2S</keyword>
<dbReference type="SUPFAM" id="SSF52833">
    <property type="entry name" value="Thioredoxin-like"/>
    <property type="match status" value="1"/>
</dbReference>
<dbReference type="Proteomes" id="UP000199476">
    <property type="component" value="Unassembled WGS sequence"/>
</dbReference>
<dbReference type="AlphaFoldDB" id="A0A1G9IYZ4"/>
<gene>
    <name evidence="8" type="ORF">SAMN04488692_10396</name>
</gene>
<accession>A0A1G9IYZ4</accession>
<dbReference type="RefSeq" id="WP_159429771.1">
    <property type="nucleotide sequence ID" value="NZ_FNGO01000003.1"/>
</dbReference>
<keyword evidence="9" id="KW-1185">Reference proteome</keyword>
<proteinExistence type="inferred from homology"/>
<comment type="cofactor">
    <cofactor evidence="6">
        <name>[2Fe-2S] cluster</name>
        <dbReference type="ChEBI" id="CHEBI:190135"/>
    </cofactor>
</comment>
<evidence type="ECO:0000313" key="8">
    <source>
        <dbReference type="EMBL" id="SDL30430.1"/>
    </source>
</evidence>
<feature type="binding site" evidence="7">
    <location>
        <position position="86"/>
    </location>
    <ligand>
        <name>[2Fe-2S] cluster</name>
        <dbReference type="ChEBI" id="CHEBI:190135"/>
    </ligand>
</feature>
<keyword evidence="4 7" id="KW-0408">Iron</keyword>
<dbReference type="GO" id="GO:0051537">
    <property type="term" value="F:2 iron, 2 sulfur cluster binding"/>
    <property type="evidence" value="ECO:0007669"/>
    <property type="project" value="UniProtKB-KW"/>
</dbReference>
<evidence type="ECO:0000313" key="9">
    <source>
        <dbReference type="Proteomes" id="UP000199476"/>
    </source>
</evidence>
<keyword evidence="5 7" id="KW-0411">Iron-sulfur</keyword>
<feature type="binding site" evidence="7">
    <location>
        <position position="127"/>
    </location>
    <ligand>
        <name>[2Fe-2S] cluster</name>
        <dbReference type="ChEBI" id="CHEBI:190135"/>
    </ligand>
</feature>
<dbReference type="InterPro" id="IPR041921">
    <property type="entry name" value="NuoE_N"/>
</dbReference>
<comment type="cofactor">
    <cofactor evidence="7">
        <name>[2Fe-2S] cluster</name>
        <dbReference type="ChEBI" id="CHEBI:190135"/>
    </cofactor>
    <text evidence="7">Binds 1 [2Fe-2S] cluster.</text>
</comment>
<keyword evidence="3 7" id="KW-0479">Metal-binding</keyword>
<dbReference type="Gene3D" id="1.10.10.1590">
    <property type="entry name" value="NADH-quinone oxidoreductase subunit E"/>
    <property type="match status" value="1"/>
</dbReference>
<dbReference type="OrthoDB" id="9807941at2"/>
<dbReference type="PANTHER" id="PTHR43342:SF2">
    <property type="entry name" value="POTENTIAL NAD-REDUCING HYDROGENASE SUBUNIT"/>
    <property type="match status" value="1"/>
</dbReference>
<dbReference type="InterPro" id="IPR042128">
    <property type="entry name" value="NuoE_dom"/>
</dbReference>
<dbReference type="Gene3D" id="3.40.30.10">
    <property type="entry name" value="Glutaredoxin"/>
    <property type="match status" value="1"/>
</dbReference>
<dbReference type="EMBL" id="FNGO01000003">
    <property type="protein sequence ID" value="SDL30430.1"/>
    <property type="molecule type" value="Genomic_DNA"/>
</dbReference>
<evidence type="ECO:0000256" key="4">
    <source>
        <dbReference type="ARBA" id="ARBA00023004"/>
    </source>
</evidence>
<organism evidence="8 9">
    <name type="scientific">Halarsenatibacter silvermanii</name>
    <dbReference type="NCBI Taxonomy" id="321763"/>
    <lineage>
        <taxon>Bacteria</taxon>
        <taxon>Bacillati</taxon>
        <taxon>Bacillota</taxon>
        <taxon>Clostridia</taxon>
        <taxon>Halanaerobiales</taxon>
        <taxon>Halarsenatibacteraceae</taxon>
        <taxon>Halarsenatibacter</taxon>
    </lineage>
</organism>
<dbReference type="GO" id="GO:0016491">
    <property type="term" value="F:oxidoreductase activity"/>
    <property type="evidence" value="ECO:0007669"/>
    <property type="project" value="InterPro"/>
</dbReference>
<evidence type="ECO:0000256" key="1">
    <source>
        <dbReference type="ARBA" id="ARBA00010643"/>
    </source>
</evidence>